<keyword evidence="2" id="KW-0813">Transport</keyword>
<dbReference type="Pfam" id="PF07690">
    <property type="entry name" value="MFS_1"/>
    <property type="match status" value="1"/>
</dbReference>
<feature type="domain" description="Major facilitator superfamily (MFS) profile" evidence="7">
    <location>
        <begin position="1"/>
        <end position="141"/>
    </location>
</feature>
<feature type="transmembrane region" description="Helical" evidence="6">
    <location>
        <begin position="113"/>
        <end position="132"/>
    </location>
</feature>
<feature type="non-terminal residue" evidence="8">
    <location>
        <position position="1"/>
    </location>
</feature>
<evidence type="ECO:0000256" key="5">
    <source>
        <dbReference type="ARBA" id="ARBA00023136"/>
    </source>
</evidence>
<feature type="transmembrane region" description="Helical" evidence="6">
    <location>
        <begin position="77"/>
        <end position="101"/>
    </location>
</feature>
<sequence>EETIVATSVATIGSALKINSSLTWISTSYMLTTTVIQPITGRIADAVGCKRFLLIELWIFVIGNTIAGTSTTLAQLIVGRLISGIGGAGMLSMVCVLVSHLTNERQRASYMNIINFVFIIADSLGPILGGALSSSGNWRWM</sequence>
<evidence type="ECO:0000259" key="7">
    <source>
        <dbReference type="PROSITE" id="PS50850"/>
    </source>
</evidence>
<evidence type="ECO:0000256" key="2">
    <source>
        <dbReference type="ARBA" id="ARBA00022448"/>
    </source>
</evidence>
<gene>
    <name evidence="8" type="ORF">BD626DRAFT_399135</name>
</gene>
<dbReference type="OrthoDB" id="6770063at2759"/>
<dbReference type="AlphaFoldDB" id="A0A550CKS2"/>
<dbReference type="InterPro" id="IPR020846">
    <property type="entry name" value="MFS_dom"/>
</dbReference>
<keyword evidence="9" id="KW-1185">Reference proteome</keyword>
<keyword evidence="4 6" id="KW-1133">Transmembrane helix</keyword>
<dbReference type="PANTHER" id="PTHR23501">
    <property type="entry name" value="MAJOR FACILITATOR SUPERFAMILY"/>
    <property type="match status" value="1"/>
</dbReference>
<evidence type="ECO:0000256" key="4">
    <source>
        <dbReference type="ARBA" id="ARBA00022989"/>
    </source>
</evidence>
<dbReference type="Proteomes" id="UP000320762">
    <property type="component" value="Unassembled WGS sequence"/>
</dbReference>
<dbReference type="InterPro" id="IPR036259">
    <property type="entry name" value="MFS_trans_sf"/>
</dbReference>
<dbReference type="EMBL" id="VDMD01000005">
    <property type="protein sequence ID" value="TRM65410.1"/>
    <property type="molecule type" value="Genomic_DNA"/>
</dbReference>
<dbReference type="PROSITE" id="PS50850">
    <property type="entry name" value="MFS"/>
    <property type="match status" value="1"/>
</dbReference>
<dbReference type="GO" id="GO:0005886">
    <property type="term" value="C:plasma membrane"/>
    <property type="evidence" value="ECO:0007669"/>
    <property type="project" value="TreeGrafter"/>
</dbReference>
<evidence type="ECO:0000256" key="3">
    <source>
        <dbReference type="ARBA" id="ARBA00022692"/>
    </source>
</evidence>
<dbReference type="SUPFAM" id="SSF103473">
    <property type="entry name" value="MFS general substrate transporter"/>
    <property type="match status" value="1"/>
</dbReference>
<dbReference type="InterPro" id="IPR011701">
    <property type="entry name" value="MFS"/>
</dbReference>
<keyword evidence="5 6" id="KW-0472">Membrane</keyword>
<dbReference type="PANTHER" id="PTHR23501:SF191">
    <property type="entry name" value="VACUOLAR BASIC AMINO ACID TRANSPORTER 4"/>
    <property type="match status" value="1"/>
</dbReference>
<accession>A0A550CKS2</accession>
<evidence type="ECO:0000256" key="6">
    <source>
        <dbReference type="SAM" id="Phobius"/>
    </source>
</evidence>
<dbReference type="Gene3D" id="1.20.1720.10">
    <property type="entry name" value="Multidrug resistance protein D"/>
    <property type="match status" value="1"/>
</dbReference>
<dbReference type="GO" id="GO:0022857">
    <property type="term" value="F:transmembrane transporter activity"/>
    <property type="evidence" value="ECO:0007669"/>
    <property type="project" value="InterPro"/>
</dbReference>
<evidence type="ECO:0000313" key="8">
    <source>
        <dbReference type="EMBL" id="TRM65410.1"/>
    </source>
</evidence>
<protein>
    <submittedName>
        <fullName evidence="8">Major facilitator superfamily domain-containing protein</fullName>
    </submittedName>
</protein>
<evidence type="ECO:0000256" key="1">
    <source>
        <dbReference type="ARBA" id="ARBA00004127"/>
    </source>
</evidence>
<feature type="transmembrane region" description="Helical" evidence="6">
    <location>
        <begin position="52"/>
        <end position="71"/>
    </location>
</feature>
<keyword evidence="3 6" id="KW-0812">Transmembrane</keyword>
<comment type="caution">
    <text evidence="8">The sequence shown here is derived from an EMBL/GenBank/DDBJ whole genome shotgun (WGS) entry which is preliminary data.</text>
</comment>
<evidence type="ECO:0000313" key="9">
    <source>
        <dbReference type="Proteomes" id="UP000320762"/>
    </source>
</evidence>
<dbReference type="GO" id="GO:0012505">
    <property type="term" value="C:endomembrane system"/>
    <property type="evidence" value="ECO:0007669"/>
    <property type="project" value="UniProtKB-SubCell"/>
</dbReference>
<name>A0A550CKS2_9AGAR</name>
<organism evidence="8 9">
    <name type="scientific">Schizophyllum amplum</name>
    <dbReference type="NCBI Taxonomy" id="97359"/>
    <lineage>
        <taxon>Eukaryota</taxon>
        <taxon>Fungi</taxon>
        <taxon>Dikarya</taxon>
        <taxon>Basidiomycota</taxon>
        <taxon>Agaricomycotina</taxon>
        <taxon>Agaricomycetes</taxon>
        <taxon>Agaricomycetidae</taxon>
        <taxon>Agaricales</taxon>
        <taxon>Schizophyllaceae</taxon>
        <taxon>Schizophyllum</taxon>
    </lineage>
</organism>
<dbReference type="STRING" id="97359.A0A550CKS2"/>
<reference evidence="8 9" key="1">
    <citation type="journal article" date="2019" name="New Phytol.">
        <title>Comparative genomics reveals unique wood-decay strategies and fruiting body development in the Schizophyllaceae.</title>
        <authorList>
            <person name="Almasi E."/>
            <person name="Sahu N."/>
            <person name="Krizsan K."/>
            <person name="Balint B."/>
            <person name="Kovacs G.M."/>
            <person name="Kiss B."/>
            <person name="Cseklye J."/>
            <person name="Drula E."/>
            <person name="Henrissat B."/>
            <person name="Nagy I."/>
            <person name="Chovatia M."/>
            <person name="Adam C."/>
            <person name="LaButti K."/>
            <person name="Lipzen A."/>
            <person name="Riley R."/>
            <person name="Grigoriev I.V."/>
            <person name="Nagy L.G."/>
        </authorList>
    </citation>
    <scope>NUCLEOTIDE SEQUENCE [LARGE SCALE GENOMIC DNA]</scope>
    <source>
        <strain evidence="8 9">NL-1724</strain>
    </source>
</reference>
<proteinExistence type="predicted"/>
<comment type="subcellular location">
    <subcellularLocation>
        <location evidence="1">Endomembrane system</location>
        <topology evidence="1">Multi-pass membrane protein</topology>
    </subcellularLocation>
</comment>